<dbReference type="Gene3D" id="3.90.1200.10">
    <property type="match status" value="1"/>
</dbReference>
<dbReference type="Pfam" id="PF01636">
    <property type="entry name" value="APH"/>
    <property type="match status" value="1"/>
</dbReference>
<keyword evidence="3" id="KW-1185">Reference proteome</keyword>
<feature type="domain" description="Aminoglycoside phosphotransferase" evidence="1">
    <location>
        <begin position="22"/>
        <end position="247"/>
    </location>
</feature>
<evidence type="ECO:0000259" key="1">
    <source>
        <dbReference type="Pfam" id="PF01636"/>
    </source>
</evidence>
<dbReference type="PANTHER" id="PTHR21064">
    <property type="entry name" value="AMINOGLYCOSIDE PHOSPHOTRANSFERASE DOMAIN-CONTAINING PROTEIN-RELATED"/>
    <property type="match status" value="1"/>
</dbReference>
<dbReference type="EMBL" id="FZNV01000003">
    <property type="protein sequence ID" value="SNR60129.1"/>
    <property type="molecule type" value="Genomic_DNA"/>
</dbReference>
<proteinExistence type="predicted"/>
<dbReference type="InterPro" id="IPR002575">
    <property type="entry name" value="Aminoglycoside_PTrfase"/>
</dbReference>
<name>A0ABY1SIY3_9FLAO</name>
<dbReference type="InterPro" id="IPR050249">
    <property type="entry name" value="Pseudomonas-type_ThrB"/>
</dbReference>
<accession>A0ABY1SIY3</accession>
<gene>
    <name evidence="2" type="ORF">SAMN04488009_2750</name>
</gene>
<dbReference type="SUPFAM" id="SSF56112">
    <property type="entry name" value="Protein kinase-like (PK-like)"/>
    <property type="match status" value="1"/>
</dbReference>
<evidence type="ECO:0000313" key="3">
    <source>
        <dbReference type="Proteomes" id="UP000198337"/>
    </source>
</evidence>
<organism evidence="2 3">
    <name type="scientific">Maribacter sedimenticola</name>
    <dbReference type="NCBI Taxonomy" id="228956"/>
    <lineage>
        <taxon>Bacteria</taxon>
        <taxon>Pseudomonadati</taxon>
        <taxon>Bacteroidota</taxon>
        <taxon>Flavobacteriia</taxon>
        <taxon>Flavobacteriales</taxon>
        <taxon>Flavobacteriaceae</taxon>
        <taxon>Maribacter</taxon>
    </lineage>
</organism>
<comment type="caution">
    <text evidence="2">The sequence shown here is derived from an EMBL/GenBank/DDBJ whole genome shotgun (WGS) entry which is preliminary data.</text>
</comment>
<dbReference type="InterPro" id="IPR011009">
    <property type="entry name" value="Kinase-like_dom_sf"/>
</dbReference>
<sequence>MTQHQITSILKAFDLTGDEFQYTPLTAGLINDTFLVTDVENRQFILQKINEKVFKNVDVLMRNIGLALPHLSAPAYATITFINNNNGENYIKHNGAFWRMMTFIPNSTTYNTTTNNTIAFEAGRIIGKFHSLLAPVPKNLFKDTLPKFHNLDHRTKAFKQALDAAEPGKLVIAKYAIQQATIFLKELNHLNDQELPVRICHNDTKLNNILFSKTSDKALCLIDLDTLMKGYFYYDFGDAIRTVVNTAPEDEKEHDNIVFNENLFNAFIDGLATQPHLLTNAEKESLALGAVFMPFLHGLRALTDYLNNNIYYKVTYENQNLDRCLSLFNFAEKALQHKNIMTDYILNKL</sequence>
<evidence type="ECO:0000313" key="2">
    <source>
        <dbReference type="EMBL" id="SNR60129.1"/>
    </source>
</evidence>
<dbReference type="RefSeq" id="WP_089261164.1">
    <property type="nucleotide sequence ID" value="NZ_FZNV01000003.1"/>
</dbReference>
<reference evidence="2 3" key="1">
    <citation type="submission" date="2017-06" db="EMBL/GenBank/DDBJ databases">
        <authorList>
            <person name="Varghese N."/>
            <person name="Submissions S."/>
        </authorList>
    </citation>
    <scope>NUCLEOTIDE SEQUENCE [LARGE SCALE GENOMIC DNA]</scope>
    <source>
        <strain evidence="2 3">DSM 19840</strain>
    </source>
</reference>
<dbReference type="PANTHER" id="PTHR21064:SF5">
    <property type="entry name" value="SLR1880 PROTEIN"/>
    <property type="match status" value="1"/>
</dbReference>
<protein>
    <submittedName>
        <fullName evidence="2">Phosphotransferase enzyme family protein</fullName>
    </submittedName>
</protein>
<dbReference type="Proteomes" id="UP000198337">
    <property type="component" value="Unassembled WGS sequence"/>
</dbReference>